<dbReference type="InterPro" id="IPR013792">
    <property type="entry name" value="RNA3'P_cycl/enolpyr_Trfase_a/b"/>
</dbReference>
<evidence type="ECO:0000256" key="1">
    <source>
        <dbReference type="ARBA" id="ARBA00009206"/>
    </source>
</evidence>
<dbReference type="Gene3D" id="3.65.10.20">
    <property type="entry name" value="RNA 3'-terminal phosphate cyclase domain"/>
    <property type="match status" value="1"/>
</dbReference>
<feature type="domain" description="RNA 3'-terminal phosphate cyclase" evidence="10">
    <location>
        <begin position="19"/>
        <end position="347"/>
    </location>
</feature>
<evidence type="ECO:0000256" key="6">
    <source>
        <dbReference type="ARBA" id="ARBA00024481"/>
    </source>
</evidence>
<dbReference type="PANTHER" id="PTHR11096">
    <property type="entry name" value="RNA 3' TERMINAL PHOSPHATE CYCLASE"/>
    <property type="match status" value="1"/>
</dbReference>
<dbReference type="Pfam" id="PF01137">
    <property type="entry name" value="RTC"/>
    <property type="match status" value="1"/>
</dbReference>
<evidence type="ECO:0000313" key="13">
    <source>
        <dbReference type="RefSeq" id="XP_014467743.1"/>
    </source>
</evidence>
<dbReference type="InterPro" id="IPR000228">
    <property type="entry name" value="RNA3'_term_phos_cyc"/>
</dbReference>
<dbReference type="Pfam" id="PF05189">
    <property type="entry name" value="RTC_insert"/>
    <property type="match status" value="1"/>
</dbReference>
<dbReference type="InterPro" id="IPR037136">
    <property type="entry name" value="RNA3'_phos_cyclase_dom_sf"/>
</dbReference>
<keyword evidence="5 8" id="KW-0547">Nucleotide-binding</keyword>
<dbReference type="RefSeq" id="XP_014467743.1">
    <property type="nucleotide sequence ID" value="XM_014612257.1"/>
</dbReference>
<dbReference type="InterPro" id="IPR036553">
    <property type="entry name" value="RPTC_insert"/>
</dbReference>
<dbReference type="PANTHER" id="PTHR11096:SF0">
    <property type="entry name" value="RNA 3'-TERMINAL PHOSPHATE CYCLASE"/>
    <property type="match status" value="1"/>
</dbReference>
<sequence length="409" mass="43853">MLRYRRVMSSLVQIDGSLGEGGGQVLRIALTLSTLYGIPIEITNIRAGRPKPGLAAQHLQCVEIAKQMCNAEVIGGYKGSTRLEYHPGPLVKHKKVFEADTKTAGCICLLAQVALPCVLFLPCDEPVNIVLKGGTNVPMGPQIEYLTDVFRPMLKRFGADFHDTIHKRGFYPKGGGEVSLQVSPIRNLNAVTLVDPGVPQKIGGSSFVSGAVHINAARKMANDAKTALTNALTENNMRVPPINIQSVKEYAKAGNASGINIVCVTSTNCNFGGSGLDSGPRDARSSGEMAAKEILKPLLAGACVDERMQDQMIILMTLAKGVSKIKVGDKQLTSHTDTAIRVAEMMLADRGLRFDLSESTDDRGASSYVLECQGCGLFSENSSVPKPHESALQTPKRPRFSDSLDASDQ</sequence>
<dbReference type="EC" id="6.5.1.4" evidence="2"/>
<evidence type="ECO:0000256" key="8">
    <source>
        <dbReference type="PIRSR" id="PIRSR005378-2"/>
    </source>
</evidence>
<evidence type="ECO:0000256" key="7">
    <source>
        <dbReference type="PIRSR" id="PIRSR005378-1"/>
    </source>
</evidence>
<dbReference type="Gene3D" id="3.30.360.20">
    <property type="entry name" value="RNA 3'-terminal phosphate cyclase, insert domain"/>
    <property type="match status" value="1"/>
</dbReference>
<evidence type="ECO:0000256" key="4">
    <source>
        <dbReference type="ARBA" id="ARBA00022598"/>
    </source>
</evidence>
<dbReference type="GO" id="GO:0003963">
    <property type="term" value="F:RNA-3'-phosphate cyclase activity"/>
    <property type="evidence" value="ECO:0007669"/>
    <property type="project" value="UniProtKB-EC"/>
</dbReference>
<dbReference type="InterPro" id="IPR020719">
    <property type="entry name" value="RNA3'_term_phos_cycl-like_CS"/>
</dbReference>
<feature type="domain" description="RNA 3'-terminal phosphate cyclase insert" evidence="11">
    <location>
        <begin position="194"/>
        <end position="297"/>
    </location>
</feature>
<evidence type="ECO:0000256" key="9">
    <source>
        <dbReference type="SAM" id="MobiDB-lite"/>
    </source>
</evidence>
<evidence type="ECO:0000256" key="5">
    <source>
        <dbReference type="ARBA" id="ARBA00022741"/>
    </source>
</evidence>
<feature type="binding site" evidence="8">
    <location>
        <position position="112"/>
    </location>
    <ligand>
        <name>ATP</name>
        <dbReference type="ChEBI" id="CHEBI:30616"/>
    </ligand>
</feature>
<dbReference type="Proteomes" id="UP000515204">
    <property type="component" value="Unplaced"/>
</dbReference>
<dbReference type="InterPro" id="IPR023797">
    <property type="entry name" value="RNA3'_phos_cyclase_dom"/>
</dbReference>
<evidence type="ECO:0000259" key="10">
    <source>
        <dbReference type="Pfam" id="PF01137"/>
    </source>
</evidence>
<evidence type="ECO:0000313" key="12">
    <source>
        <dbReference type="Proteomes" id="UP000515204"/>
    </source>
</evidence>
<feature type="region of interest" description="Disordered" evidence="9">
    <location>
        <begin position="379"/>
        <end position="409"/>
    </location>
</feature>
<dbReference type="PROSITE" id="PS01287">
    <property type="entry name" value="RTC"/>
    <property type="match status" value="1"/>
</dbReference>
<dbReference type="GO" id="GO:0006396">
    <property type="term" value="P:RNA processing"/>
    <property type="evidence" value="ECO:0007669"/>
    <property type="project" value="InterPro"/>
</dbReference>
<dbReference type="OrthoDB" id="25029at2759"/>
<dbReference type="GO" id="GO:0005634">
    <property type="term" value="C:nucleus"/>
    <property type="evidence" value="ECO:0007669"/>
    <property type="project" value="TreeGrafter"/>
</dbReference>
<dbReference type="GO" id="GO:0005524">
    <property type="term" value="F:ATP binding"/>
    <property type="evidence" value="ECO:0007669"/>
    <property type="project" value="UniProtKB-KW"/>
</dbReference>
<gene>
    <name evidence="13" type="primary">LOC106740825</name>
</gene>
<dbReference type="PIRSF" id="PIRSF005378">
    <property type="entry name" value="RNA3'_term_phos_cycl_euk"/>
    <property type="match status" value="1"/>
</dbReference>
<dbReference type="InterPro" id="IPR013791">
    <property type="entry name" value="RNA3'-term_phos_cycl_insert"/>
</dbReference>
<dbReference type="InterPro" id="IPR017770">
    <property type="entry name" value="RNA3'_term_phos_cyc_type_1"/>
</dbReference>
<feature type="active site" description="Tele-AMP-histidine intermediate" evidence="7">
    <location>
        <position position="335"/>
    </location>
</feature>
<keyword evidence="12" id="KW-1185">Reference proteome</keyword>
<comment type="similarity">
    <text evidence="1">Belongs to the RNA 3'-terminal cyclase family. Type 1 subfamily.</text>
</comment>
<dbReference type="SUPFAM" id="SSF55205">
    <property type="entry name" value="EPT/RTPC-like"/>
    <property type="match status" value="1"/>
</dbReference>
<organism evidence="12 13">
    <name type="scientific">Dinoponera quadriceps</name>
    <name type="common">South American ant</name>
    <dbReference type="NCBI Taxonomy" id="609295"/>
    <lineage>
        <taxon>Eukaryota</taxon>
        <taxon>Metazoa</taxon>
        <taxon>Ecdysozoa</taxon>
        <taxon>Arthropoda</taxon>
        <taxon>Hexapoda</taxon>
        <taxon>Insecta</taxon>
        <taxon>Pterygota</taxon>
        <taxon>Neoptera</taxon>
        <taxon>Endopterygota</taxon>
        <taxon>Hymenoptera</taxon>
        <taxon>Apocrita</taxon>
        <taxon>Aculeata</taxon>
        <taxon>Formicoidea</taxon>
        <taxon>Formicidae</taxon>
        <taxon>Ponerinae</taxon>
        <taxon>Ponerini</taxon>
        <taxon>Dinoponera</taxon>
    </lineage>
</organism>
<name>A0A6P3WNY4_DINQU</name>
<evidence type="ECO:0000259" key="11">
    <source>
        <dbReference type="Pfam" id="PF05189"/>
    </source>
</evidence>
<keyword evidence="4" id="KW-0436">Ligase</keyword>
<evidence type="ECO:0000256" key="2">
    <source>
        <dbReference type="ARBA" id="ARBA00012725"/>
    </source>
</evidence>
<keyword evidence="8" id="KW-0067">ATP-binding</keyword>
<dbReference type="AlphaFoldDB" id="A0A6P3WNY4"/>
<evidence type="ECO:0000256" key="3">
    <source>
        <dbReference type="ARBA" id="ARBA00021428"/>
    </source>
</evidence>
<dbReference type="GeneID" id="106740825"/>
<dbReference type="NCBIfam" id="TIGR03399">
    <property type="entry name" value="RNA_3prim_cycl"/>
    <property type="match status" value="1"/>
</dbReference>
<proteinExistence type="inferred from homology"/>
<comment type="catalytic activity">
    <reaction evidence="6">
        <text>a 3'-end 3'-phospho-ribonucleotide-RNA + ATP = a 3'-end 2',3'-cyclophospho-ribonucleotide-RNA + AMP + diphosphate</text>
        <dbReference type="Rhea" id="RHEA:23976"/>
        <dbReference type="Rhea" id="RHEA-COMP:10463"/>
        <dbReference type="Rhea" id="RHEA-COMP:10464"/>
        <dbReference type="ChEBI" id="CHEBI:30616"/>
        <dbReference type="ChEBI" id="CHEBI:33019"/>
        <dbReference type="ChEBI" id="CHEBI:83062"/>
        <dbReference type="ChEBI" id="CHEBI:83064"/>
        <dbReference type="ChEBI" id="CHEBI:456215"/>
        <dbReference type="EC" id="6.5.1.4"/>
    </reaction>
</comment>
<protein>
    <recommendedName>
        <fullName evidence="3">RNA 3'-terminal phosphate cyclase</fullName>
        <ecNumber evidence="2">6.5.1.4</ecNumber>
    </recommendedName>
</protein>
<accession>A0A6P3WNY4</accession>
<dbReference type="KEGG" id="dqu:106740825"/>
<reference evidence="13" key="1">
    <citation type="submission" date="2025-08" db="UniProtKB">
        <authorList>
            <consortium name="RefSeq"/>
        </authorList>
    </citation>
    <scope>IDENTIFICATION</scope>
</reference>
<dbReference type="CTD" id="8634"/>